<feature type="domain" description="OmpA-like" evidence="11">
    <location>
        <begin position="232"/>
        <end position="350"/>
    </location>
</feature>
<evidence type="ECO:0000256" key="2">
    <source>
        <dbReference type="ARBA" id="ARBA00022448"/>
    </source>
</evidence>
<evidence type="ECO:0000256" key="1">
    <source>
        <dbReference type="ARBA" id="ARBA00004571"/>
    </source>
</evidence>
<dbReference type="InterPro" id="IPR028974">
    <property type="entry name" value="TSP_type-3_rpt"/>
</dbReference>
<dbReference type="GO" id="GO:0046930">
    <property type="term" value="C:pore complex"/>
    <property type="evidence" value="ECO:0007669"/>
    <property type="project" value="UniProtKB-KW"/>
</dbReference>
<dbReference type="InterPro" id="IPR006665">
    <property type="entry name" value="OmpA-like"/>
</dbReference>
<evidence type="ECO:0000256" key="9">
    <source>
        <dbReference type="PROSITE-ProRule" id="PRU00473"/>
    </source>
</evidence>
<keyword evidence="6" id="KW-0626">Porin</keyword>
<protein>
    <submittedName>
        <fullName evidence="12">Outer membrane porin F</fullName>
    </submittedName>
</protein>
<evidence type="ECO:0000256" key="10">
    <source>
        <dbReference type="SAM" id="SignalP"/>
    </source>
</evidence>
<feature type="signal peptide" evidence="10">
    <location>
        <begin position="1"/>
        <end position="24"/>
    </location>
</feature>
<gene>
    <name evidence="12" type="primary">oprF</name>
    <name evidence="12" type="ORF">PKB_1959</name>
</gene>
<dbReference type="eggNOG" id="COG3047">
    <property type="taxonomic scope" value="Bacteria"/>
</dbReference>
<dbReference type="SUPFAM" id="SSF103088">
    <property type="entry name" value="OmpA-like"/>
    <property type="match status" value="1"/>
</dbReference>
<keyword evidence="10" id="KW-0732">Signal</keyword>
<keyword evidence="2" id="KW-0813">Transport</keyword>
<dbReference type="Pfam" id="PF00691">
    <property type="entry name" value="OmpA"/>
    <property type="match status" value="1"/>
</dbReference>
<comment type="subcellular location">
    <subcellularLocation>
        <location evidence="1">Cell outer membrane</location>
        <topology evidence="1">Multi-pass membrane protein</topology>
    </subcellularLocation>
</comment>
<dbReference type="eggNOG" id="COG2885">
    <property type="taxonomic scope" value="Bacteria"/>
</dbReference>
<dbReference type="GO" id="GO:0015288">
    <property type="term" value="F:porin activity"/>
    <property type="evidence" value="ECO:0007669"/>
    <property type="project" value="UniProtKB-KW"/>
</dbReference>
<dbReference type="EMBL" id="HG322950">
    <property type="protein sequence ID" value="CDF83309.1"/>
    <property type="molecule type" value="Genomic_DNA"/>
</dbReference>
<keyword evidence="5" id="KW-0406">Ion transport</keyword>
<dbReference type="KEGG" id="pkc:PKB_1959"/>
<name>A0A024HFA1_PSEKB</name>
<keyword evidence="7 9" id="KW-0472">Membrane</keyword>
<dbReference type="HOGENOM" id="CLU_031536_2_0_6"/>
<dbReference type="RefSeq" id="WP_043251184.1">
    <property type="nucleotide sequence ID" value="NZ_HG322950.1"/>
</dbReference>
<reference evidence="12 13" key="1">
    <citation type="submission" date="2013-03" db="EMBL/GenBank/DDBJ databases">
        <authorList>
            <person name="Linke B."/>
        </authorList>
    </citation>
    <scope>NUCLEOTIDE SEQUENCE [LARGE SCALE GENOMIC DNA]</scope>
    <source>
        <strain evidence="12 13">B13</strain>
    </source>
</reference>
<dbReference type="GO" id="GO:0009279">
    <property type="term" value="C:cell outer membrane"/>
    <property type="evidence" value="ECO:0007669"/>
    <property type="project" value="UniProtKB-SubCell"/>
</dbReference>
<dbReference type="PRINTS" id="PR01021">
    <property type="entry name" value="OMPADOMAIN"/>
</dbReference>
<keyword evidence="13" id="KW-1185">Reference proteome</keyword>
<dbReference type="SUPFAM" id="SSF103647">
    <property type="entry name" value="TSP type-3 repeat"/>
    <property type="match status" value="1"/>
</dbReference>
<evidence type="ECO:0000256" key="4">
    <source>
        <dbReference type="ARBA" id="ARBA00022692"/>
    </source>
</evidence>
<evidence type="ECO:0000256" key="7">
    <source>
        <dbReference type="ARBA" id="ARBA00023136"/>
    </source>
</evidence>
<dbReference type="InterPro" id="IPR050330">
    <property type="entry name" value="Bact_OuterMem_StrucFunc"/>
</dbReference>
<dbReference type="Gene3D" id="2.40.160.20">
    <property type="match status" value="1"/>
</dbReference>
<dbReference type="InterPro" id="IPR008722">
    <property type="entry name" value="OprF_membrane_N"/>
</dbReference>
<dbReference type="GO" id="GO:0006811">
    <property type="term" value="P:monoatomic ion transport"/>
    <property type="evidence" value="ECO:0007669"/>
    <property type="project" value="UniProtKB-KW"/>
</dbReference>
<dbReference type="FunFam" id="3.30.1330.60:FF:000005">
    <property type="entry name" value="Outer membrane porin F"/>
    <property type="match status" value="1"/>
</dbReference>
<accession>A0A024HFA1</accession>
<dbReference type="STRING" id="1301098.PKB_1959"/>
<organism evidence="12 13">
    <name type="scientific">Pseudomonas knackmussii (strain DSM 6978 / CCUG 54928 / LMG 23759 / B13)</name>
    <dbReference type="NCBI Taxonomy" id="1301098"/>
    <lineage>
        <taxon>Bacteria</taxon>
        <taxon>Pseudomonadati</taxon>
        <taxon>Pseudomonadota</taxon>
        <taxon>Gammaproteobacteria</taxon>
        <taxon>Pseudomonadales</taxon>
        <taxon>Pseudomonadaceae</taxon>
        <taxon>Pseudomonas</taxon>
    </lineage>
</organism>
<evidence type="ECO:0000313" key="12">
    <source>
        <dbReference type="EMBL" id="CDF83309.1"/>
    </source>
</evidence>
<evidence type="ECO:0000256" key="8">
    <source>
        <dbReference type="ARBA" id="ARBA00023237"/>
    </source>
</evidence>
<dbReference type="PROSITE" id="PS51123">
    <property type="entry name" value="OMPA_2"/>
    <property type="match status" value="1"/>
</dbReference>
<feature type="chain" id="PRO_5001529960" evidence="10">
    <location>
        <begin position="25"/>
        <end position="353"/>
    </location>
</feature>
<proteinExistence type="predicted"/>
<dbReference type="SUPFAM" id="SSF56925">
    <property type="entry name" value="OMPA-like"/>
    <property type="match status" value="1"/>
</dbReference>
<dbReference type="OrthoDB" id="1149075at2"/>
<dbReference type="AlphaFoldDB" id="A0A024HFA1"/>
<sequence length="353" mass="37727">MKLKNTLGVVIGSLIAASAANALAQGQNSVEVEAFGKRYFTDSTRDMKNGDLYGGSVGYFLTDDVELALSYGEYHDIRGTYETGNKKVHGNLSSLDAIYHFGTPGVGLRPYVSAGIGHQSLTNIHDANGSRQNLTMANIGAGLKYYFTDNFYAKASLDGQYGLEQRDNGHQGEWMAGVGVGMNFGGGSKPAPAPEPVAEVCSDADHDGVCDNVDKCPNTPANVTVDANGCPAVAEVVRVQLDVKFDFDKAKVKENSYADIKNLADFMKQYPSTSTTVEGHTDSVGTDAYNQKLSEKRANAVRDVLVNTYGVEGGRVNAVGYGESRPVADNNTAEGRAVNRRVEAQVEAQAKQQ</sequence>
<dbReference type="PANTHER" id="PTHR30329:SF21">
    <property type="entry name" value="LIPOPROTEIN YIAD-RELATED"/>
    <property type="match status" value="1"/>
</dbReference>
<evidence type="ECO:0000259" key="11">
    <source>
        <dbReference type="PROSITE" id="PS51123"/>
    </source>
</evidence>
<dbReference type="InterPro" id="IPR011250">
    <property type="entry name" value="OMP/PagP_B-barrel"/>
</dbReference>
<reference evidence="12 13" key="2">
    <citation type="submission" date="2014-05" db="EMBL/GenBank/DDBJ databases">
        <title>Genome sequence of the 3-chlorobenzoate degrading bacterium Pseudomonas knackmussii B13 shows multiple evidence for horizontal gene transfer.</title>
        <authorList>
            <person name="Miyazaki R."/>
            <person name="Bertelli C."/>
            <person name="Falquet L."/>
            <person name="Robinson-Rechavi M."/>
            <person name="Gharib W."/>
            <person name="Roy S."/>
            <person name="Van der Meer J.R."/>
        </authorList>
    </citation>
    <scope>NUCLEOTIDE SEQUENCE [LARGE SCALE GENOMIC DNA]</scope>
    <source>
        <strain evidence="12 13">B13</strain>
    </source>
</reference>
<dbReference type="Proteomes" id="UP000025241">
    <property type="component" value="Chromosome I"/>
</dbReference>
<evidence type="ECO:0000313" key="13">
    <source>
        <dbReference type="Proteomes" id="UP000025241"/>
    </source>
</evidence>
<evidence type="ECO:0000256" key="3">
    <source>
        <dbReference type="ARBA" id="ARBA00022452"/>
    </source>
</evidence>
<dbReference type="Pfam" id="PF05736">
    <property type="entry name" value="OprF"/>
    <property type="match status" value="1"/>
</dbReference>
<dbReference type="GO" id="GO:0005509">
    <property type="term" value="F:calcium ion binding"/>
    <property type="evidence" value="ECO:0007669"/>
    <property type="project" value="InterPro"/>
</dbReference>
<keyword evidence="3" id="KW-1134">Transmembrane beta strand</keyword>
<keyword evidence="4" id="KW-0812">Transmembrane</keyword>
<dbReference type="PROSITE" id="PS01068">
    <property type="entry name" value="OMPA_1"/>
    <property type="match status" value="1"/>
</dbReference>
<dbReference type="InterPro" id="IPR006690">
    <property type="entry name" value="OMPA-like_CS"/>
</dbReference>
<dbReference type="InterPro" id="IPR006664">
    <property type="entry name" value="OMP_bac"/>
</dbReference>
<keyword evidence="8" id="KW-0998">Cell outer membrane</keyword>
<dbReference type="PATRIC" id="fig|1301098.3.peg.1946"/>
<dbReference type="PANTHER" id="PTHR30329">
    <property type="entry name" value="STATOR ELEMENT OF FLAGELLAR MOTOR COMPLEX"/>
    <property type="match status" value="1"/>
</dbReference>
<evidence type="ECO:0000256" key="5">
    <source>
        <dbReference type="ARBA" id="ARBA00023065"/>
    </source>
</evidence>
<evidence type="ECO:0000256" key="6">
    <source>
        <dbReference type="ARBA" id="ARBA00023114"/>
    </source>
</evidence>
<dbReference type="Gene3D" id="3.30.1330.60">
    <property type="entry name" value="OmpA-like domain"/>
    <property type="match status" value="1"/>
</dbReference>
<dbReference type="InterPro" id="IPR036737">
    <property type="entry name" value="OmpA-like_sf"/>
</dbReference>
<dbReference type="CDD" id="cd07185">
    <property type="entry name" value="OmpA_C-like"/>
    <property type="match status" value="1"/>
</dbReference>